<dbReference type="Pfam" id="PF19092">
    <property type="entry name" value="DUF5780"/>
    <property type="match status" value="1"/>
</dbReference>
<accession>A0ABM9BVT7</accession>
<evidence type="ECO:0000256" key="2">
    <source>
        <dbReference type="SAM" id="Phobius"/>
    </source>
</evidence>
<keyword evidence="2" id="KW-0812">Transmembrane</keyword>
<feature type="compositionally biased region" description="Low complexity" evidence="1">
    <location>
        <begin position="30"/>
        <end position="46"/>
    </location>
</feature>
<feature type="region of interest" description="Disordered" evidence="1">
    <location>
        <begin position="25"/>
        <end position="46"/>
    </location>
</feature>
<evidence type="ECO:0000259" key="3">
    <source>
        <dbReference type="Pfam" id="PF19092"/>
    </source>
</evidence>
<keyword evidence="5" id="KW-1185">Reference proteome</keyword>
<reference evidence="4" key="1">
    <citation type="submission" date="2022-01" db="EMBL/GenBank/DDBJ databases">
        <authorList>
            <person name="Criscuolo A."/>
        </authorList>
    </citation>
    <scope>NUCLEOTIDE SEQUENCE</scope>
    <source>
        <strain evidence="4">CIP111893</strain>
    </source>
</reference>
<evidence type="ECO:0000256" key="1">
    <source>
        <dbReference type="SAM" id="MobiDB-lite"/>
    </source>
</evidence>
<keyword evidence="2" id="KW-0472">Membrane</keyword>
<dbReference type="Proteomes" id="UP000838686">
    <property type="component" value="Unassembled WGS sequence"/>
</dbReference>
<sequence length="461" mass="49779">MNYCSHCGNELQESGAFCGNCGKPKLAKPAESASSESSAQAVESASLGASVQSSESASSGSASSGSASSESSAQAVGSASLGPSGPVASASSAGKKKFWIIGGSVILIAAASVFVYMFLNNPVKKFEAAILDQNYTEASEIYNDGINGNLEKEQEAEDFIVAEIERIKQAFIDNKSTFEDASADLETIVKVEIMALEANAALKDVKELDRSRTAFKEGEELVQAKKYKEGLLKLKAVIIADRNYDKAQDLVKQSSEDYKNEIAANAASLAKAQDFAGAIDMLDEALNVVPGDTGVIEKKADYEKEHAILLEAERKKKMEEARTSQLATILSAGIAIQSDEFKALYPDMIQVKVKNNSDKKIKDIVVSMLGFDANGLPVRVRGQFDFSDGAIEFIGQGENVNIVPEGTFGDNSGWSLDTDHGIKKVLACVKEVVFYDDTTWTNPYYEYWIEKYKEKPLESTI</sequence>
<keyword evidence="2" id="KW-1133">Transmembrane helix</keyword>
<dbReference type="EMBL" id="CAKMMF010000003">
    <property type="protein sequence ID" value="CAH1195848.1"/>
    <property type="molecule type" value="Genomic_DNA"/>
</dbReference>
<dbReference type="InterPro" id="IPR043939">
    <property type="entry name" value="DUF5780"/>
</dbReference>
<comment type="caution">
    <text evidence="4">The sequence shown here is derived from an EMBL/GenBank/DDBJ whole genome shotgun (WGS) entry which is preliminary data.</text>
</comment>
<organism evidence="4 5">
    <name type="scientific">Paenibacillus plantiphilus</name>
    <dbReference type="NCBI Taxonomy" id="2905650"/>
    <lineage>
        <taxon>Bacteria</taxon>
        <taxon>Bacillati</taxon>
        <taxon>Bacillota</taxon>
        <taxon>Bacilli</taxon>
        <taxon>Bacillales</taxon>
        <taxon>Paenibacillaceae</taxon>
        <taxon>Paenibacillus</taxon>
    </lineage>
</organism>
<evidence type="ECO:0000313" key="4">
    <source>
        <dbReference type="EMBL" id="CAH1195848.1"/>
    </source>
</evidence>
<protein>
    <recommendedName>
        <fullName evidence="3">DUF5780 domain-containing protein</fullName>
    </recommendedName>
</protein>
<name>A0ABM9BVT7_9BACL</name>
<proteinExistence type="predicted"/>
<feature type="transmembrane region" description="Helical" evidence="2">
    <location>
        <begin position="98"/>
        <end position="119"/>
    </location>
</feature>
<feature type="domain" description="DUF5780" evidence="3">
    <location>
        <begin position="348"/>
        <end position="455"/>
    </location>
</feature>
<gene>
    <name evidence="4" type="ORF">PAECIP111893_00767</name>
</gene>
<evidence type="ECO:0000313" key="5">
    <source>
        <dbReference type="Proteomes" id="UP000838686"/>
    </source>
</evidence>